<dbReference type="Proteomes" id="UP000010482">
    <property type="component" value="Chromosome"/>
</dbReference>
<dbReference type="HOGENOM" id="CLU_2971884_0_0_3"/>
<proteinExistence type="predicted"/>
<dbReference type="EMBL" id="CP003944">
    <property type="protein sequence ID" value="AFZ50047.1"/>
    <property type="molecule type" value="Genomic_DNA"/>
</dbReference>
<accession>K9YU65</accession>
<gene>
    <name evidence="1" type="ORF">Dacsa_1353</name>
</gene>
<dbReference type="AlphaFoldDB" id="K9YU65"/>
<dbReference type="STRING" id="13035.Dacsa_1353"/>
<dbReference type="PATRIC" id="fig|13035.3.peg.1523"/>
<organism evidence="1 2">
    <name type="scientific">Dactylococcopsis salina (strain PCC 8305)</name>
    <name type="common">Myxobactron salinum</name>
    <dbReference type="NCBI Taxonomy" id="13035"/>
    <lineage>
        <taxon>Bacteria</taxon>
        <taxon>Bacillati</taxon>
        <taxon>Cyanobacteriota</taxon>
        <taxon>Cyanophyceae</taxon>
        <taxon>Nodosilineales</taxon>
        <taxon>Cymatolegaceae</taxon>
        <taxon>Dactylococcopsis</taxon>
    </lineage>
</organism>
<dbReference type="RefSeq" id="WP_015229052.1">
    <property type="nucleotide sequence ID" value="NC_019780.1"/>
</dbReference>
<reference evidence="1" key="1">
    <citation type="submission" date="2012-04" db="EMBL/GenBank/DDBJ databases">
        <title>Finished genome of Dactylococcopsis salina PCC 8305.</title>
        <authorList>
            <consortium name="US DOE Joint Genome Institute"/>
            <person name="Gugger M."/>
            <person name="Coursin T."/>
            <person name="Rippka R."/>
            <person name="Tandeau De Marsac N."/>
            <person name="Huntemann M."/>
            <person name="Wei C.-L."/>
            <person name="Han J."/>
            <person name="Detter J.C."/>
            <person name="Han C."/>
            <person name="Tapia R."/>
            <person name="Daligault H."/>
            <person name="Chen A."/>
            <person name="Krypides N."/>
            <person name="Mavromatis K."/>
            <person name="Markowitz V."/>
            <person name="Szeto E."/>
            <person name="Ivanova N."/>
            <person name="Ovchinnikova G."/>
            <person name="Pagani I."/>
            <person name="Pati A."/>
            <person name="Goodwin L."/>
            <person name="Peters L."/>
            <person name="Pitluck S."/>
            <person name="Woyke T."/>
            <person name="Kerfeld C."/>
        </authorList>
    </citation>
    <scope>NUCLEOTIDE SEQUENCE [LARGE SCALE GENOMIC DNA]</scope>
    <source>
        <strain evidence="1">PCC 8305</strain>
    </source>
</reference>
<evidence type="ECO:0000313" key="1">
    <source>
        <dbReference type="EMBL" id="AFZ50047.1"/>
    </source>
</evidence>
<dbReference type="KEGG" id="dsl:Dacsa_1353"/>
<name>K9YU65_DACS8</name>
<protein>
    <submittedName>
        <fullName evidence="1">Uncharacterized protein</fullName>
    </submittedName>
</protein>
<evidence type="ECO:0000313" key="2">
    <source>
        <dbReference type="Proteomes" id="UP000010482"/>
    </source>
</evidence>
<sequence>MERLHPWNVSTHGTSPPMECLHAKPNTNQDKGQPCRLGGVYETQHQLVIGHWSLVISH</sequence>
<keyword evidence="2" id="KW-1185">Reference proteome</keyword>